<dbReference type="Pfam" id="PF16747">
    <property type="entry name" value="Adhesin_E"/>
    <property type="match status" value="1"/>
</dbReference>
<evidence type="ECO:0000259" key="2">
    <source>
        <dbReference type="Pfam" id="PF16747"/>
    </source>
</evidence>
<sequence length="137" mass="15589">MTVKETIMKKLLTSAALALALTAAGMTSYAVNWVYLGQDGNDRIYYDTSSVSRQGNLVAVTMQEREADGEAEEYNYLFDTHRKKYTLASKIEYDRNGNVKKIETFHESDFGWKKVKENSEEELLYKQIVNKPATASL</sequence>
<reference evidence="3" key="1">
    <citation type="submission" date="2009-09" db="EMBL/GenBank/DDBJ databases">
        <authorList>
            <person name="Weinstock G."/>
            <person name="Sodergren E."/>
            <person name="Clifton S."/>
            <person name="Fulton L."/>
            <person name="Fulton B."/>
            <person name="Courtney L."/>
            <person name="Fronick C."/>
            <person name="Harrison M."/>
            <person name="Strong C."/>
            <person name="Farmer C."/>
            <person name="Delahaunty K."/>
            <person name="Markovic C."/>
            <person name="Hall O."/>
            <person name="Minx P."/>
            <person name="Tomlinson C."/>
            <person name="Mitreva M."/>
            <person name="Nelson J."/>
            <person name="Hou S."/>
            <person name="Wollam A."/>
            <person name="Pepin K.H."/>
            <person name="Johnson M."/>
            <person name="Bhonagiri V."/>
            <person name="Nash W.E."/>
            <person name="Warren W."/>
            <person name="Chinwalla A."/>
            <person name="Mardis E.R."/>
            <person name="Wilson R.K."/>
        </authorList>
    </citation>
    <scope>NUCLEOTIDE SEQUENCE [LARGE SCALE GENOMIC DNA]</scope>
    <source>
        <strain evidence="3">DSM 15470</strain>
    </source>
</reference>
<dbReference type="Proteomes" id="UP000004736">
    <property type="component" value="Unassembled WGS sequence"/>
</dbReference>
<dbReference type="HOGENOM" id="CLU_1862001_0_0_9"/>
<name>C9LPS0_9FIRM</name>
<accession>C9LPS0</accession>
<proteinExistence type="predicted"/>
<feature type="domain" description="Surface-adhesin protein E-like" evidence="2">
    <location>
        <begin position="33"/>
        <end position="126"/>
    </location>
</feature>
<dbReference type="AlphaFoldDB" id="C9LPS0"/>
<comment type="caution">
    <text evidence="3">The sequence shown here is derived from an EMBL/GenBank/DDBJ whole genome shotgun (WGS) entry which is preliminary data.</text>
</comment>
<evidence type="ECO:0000313" key="3">
    <source>
        <dbReference type="EMBL" id="EEW97556.1"/>
    </source>
</evidence>
<keyword evidence="1" id="KW-0732">Signal</keyword>
<evidence type="ECO:0000313" key="4">
    <source>
        <dbReference type="Proteomes" id="UP000004736"/>
    </source>
</evidence>
<dbReference type="InterPro" id="IPR031939">
    <property type="entry name" value="Adhesin_E-like"/>
</dbReference>
<dbReference type="STRING" id="592028.GCWU000321_01550"/>
<feature type="chain" id="PRO_5002999387" description="Surface-adhesin protein E-like domain-containing protein" evidence="1">
    <location>
        <begin position="31"/>
        <end position="137"/>
    </location>
</feature>
<gene>
    <name evidence="3" type="ORF">GCWU000321_01550</name>
</gene>
<dbReference type="EMBL" id="ACIM02000001">
    <property type="protein sequence ID" value="EEW97556.1"/>
    <property type="molecule type" value="Genomic_DNA"/>
</dbReference>
<evidence type="ECO:0000256" key="1">
    <source>
        <dbReference type="SAM" id="SignalP"/>
    </source>
</evidence>
<protein>
    <recommendedName>
        <fullName evidence="2">Surface-adhesin protein E-like domain-containing protein</fullName>
    </recommendedName>
</protein>
<organism evidence="3 4">
    <name type="scientific">Dialister invisus DSM 15470</name>
    <dbReference type="NCBI Taxonomy" id="592028"/>
    <lineage>
        <taxon>Bacteria</taxon>
        <taxon>Bacillati</taxon>
        <taxon>Bacillota</taxon>
        <taxon>Negativicutes</taxon>
        <taxon>Veillonellales</taxon>
        <taxon>Veillonellaceae</taxon>
        <taxon>Dialister</taxon>
    </lineage>
</organism>
<feature type="signal peptide" evidence="1">
    <location>
        <begin position="1"/>
        <end position="30"/>
    </location>
</feature>
<keyword evidence="4" id="KW-1185">Reference proteome</keyword>